<evidence type="ECO:0000313" key="2">
    <source>
        <dbReference type="Proteomes" id="UP000422221"/>
    </source>
</evidence>
<comment type="caution">
    <text evidence="1">The sequence shown here is derived from an EMBL/GenBank/DDBJ whole genome shotgun (WGS) entry which is preliminary data.</text>
</comment>
<accession>A0A7J4XE78</accession>
<reference evidence="1 2" key="1">
    <citation type="journal article" date="2019" name="Nat. Med.">
        <title>A library of human gut bacterial isolates paired with longitudinal multiomics data enables mechanistic microbiome research.</title>
        <authorList>
            <person name="Poyet M."/>
            <person name="Groussin M."/>
            <person name="Gibbons S.M."/>
            <person name="Avila-Pacheco J."/>
            <person name="Jiang X."/>
            <person name="Kearney S.M."/>
            <person name="Perrotta A.R."/>
            <person name="Berdy B."/>
            <person name="Zhao S."/>
            <person name="Lieberman T.D."/>
            <person name="Swanson P.K."/>
            <person name="Smith M."/>
            <person name="Roesemann S."/>
            <person name="Alexander J.E."/>
            <person name="Rich S.A."/>
            <person name="Livny J."/>
            <person name="Vlamakis H."/>
            <person name="Clish C."/>
            <person name="Bullock K."/>
            <person name="Deik A."/>
            <person name="Scott J."/>
            <person name="Pierce K.A."/>
            <person name="Xavier R.J."/>
            <person name="Alm E.J."/>
        </authorList>
    </citation>
    <scope>NUCLEOTIDE SEQUENCE [LARGE SCALE GENOMIC DNA]</scope>
    <source>
        <strain evidence="1 2">BIOML-A10</strain>
    </source>
</reference>
<dbReference type="SUPFAM" id="SSF56935">
    <property type="entry name" value="Porins"/>
    <property type="match status" value="1"/>
</dbReference>
<gene>
    <name evidence="1" type="ORF">F3F73_19975</name>
</gene>
<name>A0A7J4XE78_9BACE</name>
<protein>
    <submittedName>
        <fullName evidence="1">Uncharacterized protein</fullName>
    </submittedName>
</protein>
<dbReference type="Proteomes" id="UP000422221">
    <property type="component" value="Unassembled WGS sequence"/>
</dbReference>
<dbReference type="AlphaFoldDB" id="A0A7J4XE78"/>
<proteinExistence type="predicted"/>
<evidence type="ECO:0000313" key="1">
    <source>
        <dbReference type="EMBL" id="KAA3759116.1"/>
    </source>
</evidence>
<organism evidence="1 2">
    <name type="scientific">Bacteroides salyersiae</name>
    <dbReference type="NCBI Taxonomy" id="291644"/>
    <lineage>
        <taxon>Bacteria</taxon>
        <taxon>Pseudomonadati</taxon>
        <taxon>Bacteroidota</taxon>
        <taxon>Bacteroidia</taxon>
        <taxon>Bacteroidales</taxon>
        <taxon>Bacteroidaceae</taxon>
        <taxon>Bacteroides</taxon>
    </lineage>
</organism>
<dbReference type="EMBL" id="VWMK01000024">
    <property type="protein sequence ID" value="KAA3759116.1"/>
    <property type="molecule type" value="Genomic_DNA"/>
</dbReference>
<sequence>MNKMVLAGARMLSVEEASHYAGGFDDPARLVASFAGVAPGVSTNGISIHGNAPHLLQWRLEDVEIPNPNYFADITSLGGGILSSLSSQVLKNSDFFTGAFSSKYGNAVSGVFDMKLRNGNNQKNENVFQVGIMGIDFASEGPLSKKHKASYLFNYRYSTTGLLNLEGGTMDYQDLNFKLIFFQLLNKGGFTQQPDRKYTVWSLCKSAFIYRVSEL</sequence>